<comment type="caution">
    <text evidence="1">The sequence shown here is derived from an EMBL/GenBank/DDBJ whole genome shotgun (WGS) entry which is preliminary data.</text>
</comment>
<proteinExistence type="predicted"/>
<accession>A0ABD2PFX6</accession>
<dbReference type="EMBL" id="JABFTP020000186">
    <property type="protein sequence ID" value="KAL3289728.1"/>
    <property type="molecule type" value="Genomic_DNA"/>
</dbReference>
<dbReference type="AlphaFoldDB" id="A0ABD2PFX6"/>
<organism evidence="1 2">
    <name type="scientific">Cryptolaemus montrouzieri</name>
    <dbReference type="NCBI Taxonomy" id="559131"/>
    <lineage>
        <taxon>Eukaryota</taxon>
        <taxon>Metazoa</taxon>
        <taxon>Ecdysozoa</taxon>
        <taxon>Arthropoda</taxon>
        <taxon>Hexapoda</taxon>
        <taxon>Insecta</taxon>
        <taxon>Pterygota</taxon>
        <taxon>Neoptera</taxon>
        <taxon>Endopterygota</taxon>
        <taxon>Coleoptera</taxon>
        <taxon>Polyphaga</taxon>
        <taxon>Cucujiformia</taxon>
        <taxon>Coccinelloidea</taxon>
        <taxon>Coccinellidae</taxon>
        <taxon>Scymninae</taxon>
        <taxon>Scymnini</taxon>
        <taxon>Cryptolaemus</taxon>
    </lineage>
</organism>
<reference evidence="1 2" key="1">
    <citation type="journal article" date="2021" name="BMC Biol.">
        <title>Horizontally acquired antibacterial genes associated with adaptive radiation of ladybird beetles.</title>
        <authorList>
            <person name="Li H.S."/>
            <person name="Tang X.F."/>
            <person name="Huang Y.H."/>
            <person name="Xu Z.Y."/>
            <person name="Chen M.L."/>
            <person name="Du X.Y."/>
            <person name="Qiu B.Y."/>
            <person name="Chen P.T."/>
            <person name="Zhang W."/>
            <person name="Slipinski A."/>
            <person name="Escalona H.E."/>
            <person name="Waterhouse R.M."/>
            <person name="Zwick A."/>
            <person name="Pang H."/>
        </authorList>
    </citation>
    <scope>NUCLEOTIDE SEQUENCE [LARGE SCALE GENOMIC DNA]</scope>
    <source>
        <strain evidence="1">SYSU2018</strain>
    </source>
</reference>
<gene>
    <name evidence="1" type="ORF">HHI36_023126</name>
</gene>
<dbReference type="Proteomes" id="UP001516400">
    <property type="component" value="Unassembled WGS sequence"/>
</dbReference>
<sequence length="234" mass="28149">MNIEHDIIATKYGLPYDVVNCACCLKDQESQACRSGSCINFENTYGKIDRQQVRFWRDTRSSGFRAACEVYNLFTKKNDERINDAFLRADYIMTVFYPHYRLHVKDKIILFLHEEDYSNERQSKMEVIESCERILKEQNIFSHHYKIEINSGRNIKFSKRNTDLDVDFEMASSFLNKEFPTLFQYLIQKHDFAKFVIKRLEIERNRLRFIKISRKPIDLLQHLEDHYMMLKNND</sequence>
<protein>
    <recommendedName>
        <fullName evidence="3">LAGLIDADG homing endonuclease</fullName>
    </recommendedName>
</protein>
<evidence type="ECO:0008006" key="3">
    <source>
        <dbReference type="Google" id="ProtNLM"/>
    </source>
</evidence>
<evidence type="ECO:0000313" key="1">
    <source>
        <dbReference type="EMBL" id="KAL3289728.1"/>
    </source>
</evidence>
<keyword evidence="2" id="KW-1185">Reference proteome</keyword>
<name>A0ABD2PFX6_9CUCU</name>
<evidence type="ECO:0000313" key="2">
    <source>
        <dbReference type="Proteomes" id="UP001516400"/>
    </source>
</evidence>